<dbReference type="PANTHER" id="PTHR34218:SF3">
    <property type="entry name" value="ACYL-HOMOSERINE LACTONE ACYLASE PVDQ"/>
    <property type="match status" value="1"/>
</dbReference>
<dbReference type="InterPro" id="IPR023343">
    <property type="entry name" value="Penicillin_amidase_dom1"/>
</dbReference>
<dbReference type="RefSeq" id="WP_222824200.1">
    <property type="nucleotide sequence ID" value="NZ_JAHWXP010000002.1"/>
</dbReference>
<accession>A0ABS7PBT3</accession>
<evidence type="ECO:0000256" key="3">
    <source>
        <dbReference type="ARBA" id="ARBA00022801"/>
    </source>
</evidence>
<comment type="caution">
    <text evidence="6">The sequence shown here is derived from an EMBL/GenBank/DDBJ whole genome shotgun (WGS) entry which is preliminary data.</text>
</comment>
<evidence type="ECO:0000256" key="5">
    <source>
        <dbReference type="SAM" id="SignalP"/>
    </source>
</evidence>
<dbReference type="Proteomes" id="UP000759298">
    <property type="component" value="Unassembled WGS sequence"/>
</dbReference>
<dbReference type="Pfam" id="PF01804">
    <property type="entry name" value="Penicil_amidase"/>
    <property type="match status" value="1"/>
</dbReference>
<evidence type="ECO:0000256" key="4">
    <source>
        <dbReference type="ARBA" id="ARBA00023145"/>
    </source>
</evidence>
<dbReference type="InterPro" id="IPR029055">
    <property type="entry name" value="Ntn_hydrolases_N"/>
</dbReference>
<dbReference type="InterPro" id="IPR002692">
    <property type="entry name" value="S45"/>
</dbReference>
<name>A0ABS7PBT3_9SPHN</name>
<evidence type="ECO:0000313" key="6">
    <source>
        <dbReference type="EMBL" id="MBY8336515.1"/>
    </source>
</evidence>
<keyword evidence="3" id="KW-0378">Hydrolase</keyword>
<dbReference type="InterPro" id="IPR043147">
    <property type="entry name" value="Penicillin_amidase_A-knob"/>
</dbReference>
<dbReference type="PANTHER" id="PTHR34218">
    <property type="entry name" value="PEPTIDASE S45 PENICILLIN AMIDASE"/>
    <property type="match status" value="1"/>
</dbReference>
<evidence type="ECO:0000256" key="2">
    <source>
        <dbReference type="ARBA" id="ARBA00022729"/>
    </source>
</evidence>
<feature type="signal peptide" evidence="5">
    <location>
        <begin position="1"/>
        <end position="21"/>
    </location>
</feature>
<protein>
    <submittedName>
        <fullName evidence="6">Penicillin acylase family protein</fullName>
    </submittedName>
</protein>
<dbReference type="Gene3D" id="1.10.439.10">
    <property type="entry name" value="Penicillin Amidohydrolase, domain 1"/>
    <property type="match status" value="1"/>
</dbReference>
<sequence>MRMIGWAALAAAAVTGVAAQAQDDLDATIVRTDYGIPHVTADSWEGIGYGVAYAYAQDNFCLLAEEFVTIRGERSLYFGPEGKVLHGSQEVDNLSSDVFMRSVIDLERLRAGAGAQGREANLLAAGYVAGYNRFLRDAGTDGIPAECRGKPWVKPITNDDMLRLTEKQMLLASGMPFLPAIANAAPPGVPAQASAMDLPEREDMGVGSNGWAFGGDVTQDGRGLVIGNPHFPWQGPNRFWQVHATIPGTLDVMGSTLAGGPIPTLGFNRDIAWTHTVTAARHFTLFQLSLDPADPTRYLVDGKPMEMTRRTVSVPMPDGAAPVERTLYSTIYGPMVAMPQVGLAWTDTTAFSMRDANSANQRALGTWVRIAQATNVDDVRKAVTETLGIPWVNTIVADRYGNALHADVTSVPNVSAEKVAECATPFSGLVASRLTLLDGARSECNWTITKGTPVPGLLPASEQAIQQRRDSVTNSNDSYWLSNASAPNKQLSPILGAWGEPVTLRTRANFQETDAVLAIGPLTRERAQALAFSNRSLAAEMVVDPLLSICEAEPAAKAACGVLAGWDRRVEIDSRGAFLFTTFWDKVSKRPDLWSTPFDPADPVNTPRDLNTQGEAGTKLLAALVEAASEVEAKGIALDAPWGEVQFAPRNGTRIPIHGGPGDAGILNVQYANPIEGGITPFHGTSYIQIVGFDEDGPVADAILSYSQSTNPASPHYADQTEAYAIKAWNRLPFSAEEIEAARQGDVLRIAE</sequence>
<proteinExistence type="inferred from homology"/>
<dbReference type="Gene3D" id="2.30.120.10">
    <property type="match status" value="1"/>
</dbReference>
<dbReference type="SUPFAM" id="SSF56235">
    <property type="entry name" value="N-terminal nucleophile aminohydrolases (Ntn hydrolases)"/>
    <property type="match status" value="1"/>
</dbReference>
<dbReference type="EMBL" id="JAHWXP010000002">
    <property type="protein sequence ID" value="MBY8336515.1"/>
    <property type="molecule type" value="Genomic_DNA"/>
</dbReference>
<keyword evidence="7" id="KW-1185">Reference proteome</keyword>
<reference evidence="6 7" key="1">
    <citation type="submission" date="2021-07" db="EMBL/GenBank/DDBJ databases">
        <title>Alteriqipengyuania abyssalis NZ-12B nov, sp.nov isolated from deep sea sponge in pacific ocean.</title>
        <authorList>
            <person name="Tareen S."/>
            <person name="Wink J."/>
        </authorList>
    </citation>
    <scope>NUCLEOTIDE SEQUENCE [LARGE SCALE GENOMIC DNA]</scope>
    <source>
        <strain evidence="6 7">NZ-12B</strain>
    </source>
</reference>
<keyword evidence="2 5" id="KW-0732">Signal</keyword>
<dbReference type="Gene3D" id="3.60.20.10">
    <property type="entry name" value="Glutamine Phosphoribosylpyrophosphate, subunit 1, domain 1"/>
    <property type="match status" value="1"/>
</dbReference>
<keyword evidence="4" id="KW-0865">Zymogen</keyword>
<comment type="similarity">
    <text evidence="1">Belongs to the peptidase S45 family.</text>
</comment>
<dbReference type="InterPro" id="IPR043146">
    <property type="entry name" value="Penicillin_amidase_N_B-knob"/>
</dbReference>
<organism evidence="6 7">
    <name type="scientific">Alteriqipengyuania abyssalis</name>
    <dbReference type="NCBI Taxonomy" id="2860200"/>
    <lineage>
        <taxon>Bacteria</taxon>
        <taxon>Pseudomonadati</taxon>
        <taxon>Pseudomonadota</taxon>
        <taxon>Alphaproteobacteria</taxon>
        <taxon>Sphingomonadales</taxon>
        <taxon>Erythrobacteraceae</taxon>
        <taxon>Alteriqipengyuania</taxon>
    </lineage>
</organism>
<feature type="chain" id="PRO_5046116020" evidence="5">
    <location>
        <begin position="22"/>
        <end position="752"/>
    </location>
</feature>
<gene>
    <name evidence="6" type="ORF">KYN89_05600</name>
</gene>
<evidence type="ECO:0000313" key="7">
    <source>
        <dbReference type="Proteomes" id="UP000759298"/>
    </source>
</evidence>
<evidence type="ECO:0000256" key="1">
    <source>
        <dbReference type="ARBA" id="ARBA00006586"/>
    </source>
</evidence>
<dbReference type="Gene3D" id="1.10.1400.10">
    <property type="match status" value="1"/>
</dbReference>